<dbReference type="InterPro" id="IPR029787">
    <property type="entry name" value="Nucleotide_cyclase"/>
</dbReference>
<reference evidence="5 6" key="1">
    <citation type="submission" date="2015-11" db="EMBL/GenBank/DDBJ databases">
        <title>Genomic analysis of 38 Legionella species identifies large and diverse effector repertoires.</title>
        <authorList>
            <person name="Burstein D."/>
            <person name="Amaro F."/>
            <person name="Zusman T."/>
            <person name="Lifshitz Z."/>
            <person name="Cohen O."/>
            <person name="Gilbert J.A."/>
            <person name="Pupko T."/>
            <person name="Shuman H.A."/>
            <person name="Segal G."/>
        </authorList>
    </citation>
    <scope>NUCLEOTIDE SEQUENCE [LARGE SCALE GENOMIC DNA]</scope>
    <source>
        <strain evidence="5 6">ATCC 700990</strain>
    </source>
</reference>
<dbReference type="InterPro" id="IPR001633">
    <property type="entry name" value="EAL_dom"/>
</dbReference>
<dbReference type="InterPro" id="IPR035965">
    <property type="entry name" value="PAS-like_dom_sf"/>
</dbReference>
<dbReference type="SMART" id="SM00091">
    <property type="entry name" value="PAS"/>
    <property type="match status" value="2"/>
</dbReference>
<dbReference type="CDD" id="cd00130">
    <property type="entry name" value="PAS"/>
    <property type="match status" value="1"/>
</dbReference>
<evidence type="ECO:0000313" key="5">
    <source>
        <dbReference type="EMBL" id="KTC85903.1"/>
    </source>
</evidence>
<feature type="domain" description="GGDEF" evidence="4">
    <location>
        <begin position="439"/>
        <end position="571"/>
    </location>
</feature>
<dbReference type="GO" id="GO:0003824">
    <property type="term" value="F:catalytic activity"/>
    <property type="evidence" value="ECO:0007669"/>
    <property type="project" value="UniProtKB-ARBA"/>
</dbReference>
<dbReference type="CDD" id="cd01948">
    <property type="entry name" value="EAL"/>
    <property type="match status" value="1"/>
</dbReference>
<dbReference type="PROSITE" id="PS50883">
    <property type="entry name" value="EAL"/>
    <property type="match status" value="1"/>
</dbReference>
<dbReference type="InterPro" id="IPR000160">
    <property type="entry name" value="GGDEF_dom"/>
</dbReference>
<comment type="caution">
    <text evidence="5">The sequence shown here is derived from an EMBL/GenBank/DDBJ whole genome shotgun (WGS) entry which is preliminary data.</text>
</comment>
<dbReference type="FunFam" id="3.30.70.270:FF:000001">
    <property type="entry name" value="Diguanylate cyclase domain protein"/>
    <property type="match status" value="1"/>
</dbReference>
<dbReference type="Gene3D" id="3.20.20.450">
    <property type="entry name" value="EAL domain"/>
    <property type="match status" value="1"/>
</dbReference>
<feature type="domain" description="EAL" evidence="3">
    <location>
        <begin position="577"/>
        <end position="834"/>
    </location>
</feature>
<keyword evidence="6" id="KW-1185">Reference proteome</keyword>
<dbReference type="PANTHER" id="PTHR44757:SF2">
    <property type="entry name" value="BIOFILM ARCHITECTURE MAINTENANCE PROTEIN MBAA"/>
    <property type="match status" value="1"/>
</dbReference>
<dbReference type="InterPro" id="IPR003018">
    <property type="entry name" value="GAF"/>
</dbReference>
<dbReference type="InterPro" id="IPR052155">
    <property type="entry name" value="Biofilm_reg_signaling"/>
</dbReference>
<dbReference type="PATRIC" id="fig|1212489.4.peg.2352"/>
<sequence length="837" mass="96482">MSTKKFLINEHPPPNKVLENLIVNEETKRNLQETKDGVIVFDRQGIVIFLNDTAKKYFPSPLSQIIGKPIEKLVPLNSMAQRRLFCKARKYFSLATTGIPQEFHWVEEKGKHPIQAFNVIFNATILDDKKVTIIRFIDILQVKTFEWALWSLAKINNYGCINDIIDDITELASEVFYAEYGVVSLFDQEITHSISYFHQGKEPNFSHALADTPCQQVRKEKKICYYNGDVRAKFPKFQFLTDFNINSYLGGPLINSEDEVVGSLVVMSEQKFKVSSLYKTLFQLFMDRISLEIERLLAQRKLQFLASFPQQDPNPVIRIDSDGTLLYANKSGFEILNQWSMRDNKTPNILMEACQRAQQQEEGIREEFTINHRVYLFTLVWIESFSQINIYAIDISELKLAQQKMRNLANFDTLTNVANREYFKTTFNHWLIDAKNNAQQLALLLIDLDNFKSVNDTFGHPIGDRLLKTVTRRISGCLRSSDFIARLGGDEFVVLLKIHKVSDIYKIAEKINQVLCSPFELGEYHIESSCSTGISFYPQNGVTTSELLKNADIAMYQAKKNGRNQYCLFSNVRHNGESKRRTLIKRSLKGTDLVNQLSINYQPQFDLQSKKIIGFEAFVRWHHPKEGLISPYEFIPLAEQTGAIYSIGYWVIKQALQDYQKTMMSISDAKLSLNIALSQLNDHHFIEHLCENINRFEVSNELVILDLAEQISTIQYRHLDEHLQEIHALGIQLSLDNYGSEYSSLSRLLEVPINVVKIDQNFLHTLETQPRHRAFISGIIDLANKMELQVIQKGVENKSQNEALKNLGCRYAQGFYYCPPLSLNELKEFLTKYALLN</sequence>
<dbReference type="SMART" id="SM00267">
    <property type="entry name" value="GGDEF"/>
    <property type="match status" value="1"/>
</dbReference>
<dbReference type="PROSITE" id="PS50887">
    <property type="entry name" value="GGDEF"/>
    <property type="match status" value="1"/>
</dbReference>
<evidence type="ECO:0000259" key="2">
    <source>
        <dbReference type="PROSITE" id="PS50112"/>
    </source>
</evidence>
<proteinExistence type="predicted"/>
<organism evidence="5 6">
    <name type="scientific">Legionella drozanskii LLAP-1</name>
    <dbReference type="NCBI Taxonomy" id="1212489"/>
    <lineage>
        <taxon>Bacteria</taxon>
        <taxon>Pseudomonadati</taxon>
        <taxon>Pseudomonadota</taxon>
        <taxon>Gammaproteobacteria</taxon>
        <taxon>Legionellales</taxon>
        <taxon>Legionellaceae</taxon>
        <taxon>Legionella</taxon>
    </lineage>
</organism>
<feature type="domain" description="PAS" evidence="2">
    <location>
        <begin position="23"/>
        <end position="68"/>
    </location>
</feature>
<evidence type="ECO:0000259" key="4">
    <source>
        <dbReference type="PROSITE" id="PS50887"/>
    </source>
</evidence>
<dbReference type="SMART" id="SM00065">
    <property type="entry name" value="GAF"/>
    <property type="match status" value="1"/>
</dbReference>
<dbReference type="InterPro" id="IPR029016">
    <property type="entry name" value="GAF-like_dom_sf"/>
</dbReference>
<name>A0A0W0SR85_9GAMM</name>
<dbReference type="EMBL" id="LNXY01000027">
    <property type="protein sequence ID" value="KTC85903.1"/>
    <property type="molecule type" value="Genomic_DNA"/>
</dbReference>
<dbReference type="Pfam" id="PF00563">
    <property type="entry name" value="EAL"/>
    <property type="match status" value="1"/>
</dbReference>
<dbReference type="Proteomes" id="UP000054736">
    <property type="component" value="Unassembled WGS sequence"/>
</dbReference>
<comment type="cofactor">
    <cofactor evidence="1">
        <name>Mg(2+)</name>
        <dbReference type="ChEBI" id="CHEBI:18420"/>
    </cofactor>
</comment>
<dbReference type="SUPFAM" id="SSF141868">
    <property type="entry name" value="EAL domain-like"/>
    <property type="match status" value="1"/>
</dbReference>
<dbReference type="Gene3D" id="3.30.450.20">
    <property type="entry name" value="PAS domain"/>
    <property type="match status" value="1"/>
</dbReference>
<dbReference type="Gene3D" id="3.30.450.40">
    <property type="match status" value="1"/>
</dbReference>
<dbReference type="Gene3D" id="3.30.70.270">
    <property type="match status" value="1"/>
</dbReference>
<dbReference type="PANTHER" id="PTHR44757">
    <property type="entry name" value="DIGUANYLATE CYCLASE DGCP"/>
    <property type="match status" value="1"/>
</dbReference>
<dbReference type="STRING" id="1212489.Ldro_2228"/>
<accession>A0A0W0SR85</accession>
<evidence type="ECO:0000313" key="6">
    <source>
        <dbReference type="Proteomes" id="UP000054736"/>
    </source>
</evidence>
<dbReference type="InterPro" id="IPR035919">
    <property type="entry name" value="EAL_sf"/>
</dbReference>
<protein>
    <submittedName>
        <fullName evidence="5">GGDEF domain-containing sensory box protein</fullName>
    </submittedName>
</protein>
<dbReference type="NCBIfam" id="TIGR00254">
    <property type="entry name" value="GGDEF"/>
    <property type="match status" value="1"/>
</dbReference>
<dbReference type="InterPro" id="IPR000014">
    <property type="entry name" value="PAS"/>
</dbReference>
<dbReference type="OrthoDB" id="5648932at2"/>
<dbReference type="Pfam" id="PF00990">
    <property type="entry name" value="GGDEF"/>
    <property type="match status" value="1"/>
</dbReference>
<dbReference type="AlphaFoldDB" id="A0A0W0SR85"/>
<dbReference type="SUPFAM" id="SSF55073">
    <property type="entry name" value="Nucleotide cyclase"/>
    <property type="match status" value="1"/>
</dbReference>
<dbReference type="SUPFAM" id="SSF55785">
    <property type="entry name" value="PYP-like sensor domain (PAS domain)"/>
    <property type="match status" value="1"/>
</dbReference>
<evidence type="ECO:0000256" key="1">
    <source>
        <dbReference type="ARBA" id="ARBA00001946"/>
    </source>
</evidence>
<evidence type="ECO:0000259" key="3">
    <source>
        <dbReference type="PROSITE" id="PS50883"/>
    </source>
</evidence>
<dbReference type="SMART" id="SM00052">
    <property type="entry name" value="EAL"/>
    <property type="match status" value="1"/>
</dbReference>
<dbReference type="PROSITE" id="PS50112">
    <property type="entry name" value="PAS"/>
    <property type="match status" value="1"/>
</dbReference>
<dbReference type="InterPro" id="IPR043128">
    <property type="entry name" value="Rev_trsase/Diguanyl_cyclase"/>
</dbReference>
<dbReference type="Pfam" id="PF01590">
    <property type="entry name" value="GAF"/>
    <property type="match status" value="1"/>
</dbReference>
<dbReference type="SUPFAM" id="SSF55781">
    <property type="entry name" value="GAF domain-like"/>
    <property type="match status" value="1"/>
</dbReference>
<dbReference type="CDD" id="cd01949">
    <property type="entry name" value="GGDEF"/>
    <property type="match status" value="1"/>
</dbReference>
<dbReference type="RefSeq" id="WP_058496496.1">
    <property type="nucleotide sequence ID" value="NZ_CAAAIU010000001.1"/>
</dbReference>
<gene>
    <name evidence="5" type="ORF">Ldro_2228</name>
</gene>